<comment type="pathway">
    <text evidence="6">Sulfur metabolism; glutathione metabolism.</text>
</comment>
<accession>D6U0E6</accession>
<keyword evidence="6 7" id="KW-0012">Acyltransferase</keyword>
<comment type="catalytic activity">
    <reaction evidence="2 6">
        <text>glutathione + H2O = L-cysteinylglycine + L-glutamate</text>
        <dbReference type="Rhea" id="RHEA:28807"/>
        <dbReference type="ChEBI" id="CHEBI:15377"/>
        <dbReference type="ChEBI" id="CHEBI:29985"/>
        <dbReference type="ChEBI" id="CHEBI:57925"/>
        <dbReference type="ChEBI" id="CHEBI:61694"/>
        <dbReference type="EC" id="3.4.19.13"/>
    </reaction>
</comment>
<dbReference type="InterPro" id="IPR029055">
    <property type="entry name" value="Ntn_hydrolases_N"/>
</dbReference>
<evidence type="ECO:0000313" key="8">
    <source>
        <dbReference type="Proteomes" id="UP000004508"/>
    </source>
</evidence>
<comment type="similarity">
    <text evidence="6">Belongs to the gamma-glutamyltransferase family.</text>
</comment>
<organism evidence="7 8">
    <name type="scientific">Ktedonobacter racemifer DSM 44963</name>
    <dbReference type="NCBI Taxonomy" id="485913"/>
    <lineage>
        <taxon>Bacteria</taxon>
        <taxon>Bacillati</taxon>
        <taxon>Chloroflexota</taxon>
        <taxon>Ktedonobacteria</taxon>
        <taxon>Ktedonobacterales</taxon>
        <taxon>Ktedonobacteraceae</taxon>
        <taxon>Ktedonobacter</taxon>
    </lineage>
</organism>
<evidence type="ECO:0000256" key="5">
    <source>
        <dbReference type="PIRSR" id="PIRSR600101-2"/>
    </source>
</evidence>
<keyword evidence="6" id="KW-0378">Hydrolase</keyword>
<dbReference type="RefSeq" id="WP_007920269.1">
    <property type="nucleotide sequence ID" value="NZ_ADVG01000004.1"/>
</dbReference>
<evidence type="ECO:0000256" key="6">
    <source>
        <dbReference type="RuleBase" id="RU368036"/>
    </source>
</evidence>
<dbReference type="STRING" id="485913.Krac_3080"/>
<comment type="caution">
    <text evidence="7">The sequence shown here is derived from an EMBL/GenBank/DDBJ whole genome shotgun (WGS) entry which is preliminary data.</text>
</comment>
<dbReference type="EMBL" id="ADVG01000004">
    <property type="protein sequence ID" value="EFH82286.1"/>
    <property type="molecule type" value="Genomic_DNA"/>
</dbReference>
<dbReference type="InterPro" id="IPR043137">
    <property type="entry name" value="GGT_ssub_C"/>
</dbReference>
<protein>
    <recommendedName>
        <fullName evidence="6">Glutathione hydrolase proenzyme</fullName>
        <ecNumber evidence="6">2.3.2.2</ecNumber>
        <ecNumber evidence="6">3.4.19.13</ecNumber>
    </recommendedName>
    <component>
        <recommendedName>
            <fullName evidence="6">Glutathione hydrolase large chain</fullName>
        </recommendedName>
    </component>
    <component>
        <recommendedName>
            <fullName evidence="6">Glutathione hydrolase small chain</fullName>
        </recommendedName>
    </component>
</protein>
<dbReference type="GO" id="GO:0006751">
    <property type="term" value="P:glutathione catabolic process"/>
    <property type="evidence" value="ECO:0007669"/>
    <property type="project" value="UniProtKB-UniRule"/>
</dbReference>
<name>D6U0E6_KTERA</name>
<proteinExistence type="inferred from homology"/>
<evidence type="ECO:0000256" key="2">
    <source>
        <dbReference type="ARBA" id="ARBA00001089"/>
    </source>
</evidence>
<feature type="binding site" evidence="5">
    <location>
        <position position="436"/>
    </location>
    <ligand>
        <name>L-glutamate</name>
        <dbReference type="ChEBI" id="CHEBI:29985"/>
    </ligand>
</feature>
<dbReference type="eggNOG" id="COG0405">
    <property type="taxonomic scope" value="Bacteria"/>
</dbReference>
<dbReference type="Gene3D" id="3.60.20.40">
    <property type="match status" value="1"/>
</dbReference>
<dbReference type="GO" id="GO:0036374">
    <property type="term" value="F:glutathione hydrolase activity"/>
    <property type="evidence" value="ECO:0007669"/>
    <property type="project" value="UniProtKB-UniRule"/>
</dbReference>
<dbReference type="Gene3D" id="1.10.246.130">
    <property type="match status" value="1"/>
</dbReference>
<evidence type="ECO:0000256" key="4">
    <source>
        <dbReference type="PIRSR" id="PIRSR600101-1"/>
    </source>
</evidence>
<comment type="PTM">
    <text evidence="6">Cleaved by autocatalysis into a large and a small subunit.</text>
</comment>
<evidence type="ECO:0000256" key="1">
    <source>
        <dbReference type="ARBA" id="ARBA00001049"/>
    </source>
</evidence>
<sequence length="540" mass="57134">MALTAGAQTFPQHRPATLARRGMVAAPHYLAAEAGLDLLKAGGNAIDAAIAASAMLQVVYPFVCGLGGDVFMLIHEGASGKLYGLNGSGRSAGTATIERYHELGYERMPVFGIHSVTVPGCASGWGEAAQRFGRLGLGASLAPAISYAEEGFAIGPDLHTALTNASARPDIHRSWHTHFLPDGSVPAHGSIMRFPTLARTLRTIAKEGPEAFYQGAIAEQIASFFAREGGLITREDLAAHRSDWVTPLSVPFAGMDIYELPPNTQGVTALQMLGMLDQLPLGASPLSAETVHLAVEAKKLAFADRQAYLTDLGHMRVDPASLIEANYLASRRALIDPQRAQASIAPGGFTGDTVYLCAADREGNVVSLIQSNYMGFGSGVVVDDTGIVLQNRGAYFSLDPSAANALAPGKRTLHTLIPSMALREGRPAIVFGSMGGDGQPQTHLQVYTALARYGLNMQQAIEMPRWVHGAIHGTGGETLLLENRFPSETVDTLRSLGHEVQEGKPWLTTMGYAQGIIFDPATGVMQGGSDPRAEGIAAGW</sequence>
<dbReference type="GO" id="GO:0006750">
    <property type="term" value="P:glutathione biosynthetic process"/>
    <property type="evidence" value="ECO:0007669"/>
    <property type="project" value="UniProtKB-KW"/>
</dbReference>
<dbReference type="EC" id="2.3.2.2" evidence="6"/>
<dbReference type="GO" id="GO:0103068">
    <property type="term" value="F:leukotriene C4 gamma-glutamyl transferase activity"/>
    <property type="evidence" value="ECO:0007669"/>
    <property type="project" value="UniProtKB-EC"/>
</dbReference>
<keyword evidence="6" id="KW-0317">Glutathione biosynthesis</keyword>
<feature type="active site" description="Nucleophile" evidence="4">
    <location>
        <position position="353"/>
    </location>
</feature>
<dbReference type="NCBIfam" id="TIGR00066">
    <property type="entry name" value="g_glut_trans"/>
    <property type="match status" value="1"/>
</dbReference>
<dbReference type="SUPFAM" id="SSF56235">
    <property type="entry name" value="N-terminal nucleophile aminohydrolases (Ntn hydrolases)"/>
    <property type="match status" value="1"/>
</dbReference>
<reference evidence="7 8" key="1">
    <citation type="journal article" date="2011" name="Stand. Genomic Sci.">
        <title>Non-contiguous finished genome sequence and contextual data of the filamentous soil bacterium Ktedonobacter racemifer type strain (SOSP1-21).</title>
        <authorList>
            <person name="Chang Y.J."/>
            <person name="Land M."/>
            <person name="Hauser L."/>
            <person name="Chertkov O."/>
            <person name="Del Rio T.G."/>
            <person name="Nolan M."/>
            <person name="Copeland A."/>
            <person name="Tice H."/>
            <person name="Cheng J.F."/>
            <person name="Lucas S."/>
            <person name="Han C."/>
            <person name="Goodwin L."/>
            <person name="Pitluck S."/>
            <person name="Ivanova N."/>
            <person name="Ovchinikova G."/>
            <person name="Pati A."/>
            <person name="Chen A."/>
            <person name="Palaniappan K."/>
            <person name="Mavromatis K."/>
            <person name="Liolios K."/>
            <person name="Brettin T."/>
            <person name="Fiebig A."/>
            <person name="Rohde M."/>
            <person name="Abt B."/>
            <person name="Goker M."/>
            <person name="Detter J.C."/>
            <person name="Woyke T."/>
            <person name="Bristow J."/>
            <person name="Eisen J.A."/>
            <person name="Markowitz V."/>
            <person name="Hugenholtz P."/>
            <person name="Kyrpides N.C."/>
            <person name="Klenk H.P."/>
            <person name="Lapidus A."/>
        </authorList>
    </citation>
    <scope>NUCLEOTIDE SEQUENCE [LARGE SCALE GENOMIC DNA]</scope>
    <source>
        <strain evidence="8">DSM 44963</strain>
    </source>
</reference>
<evidence type="ECO:0000313" key="7">
    <source>
        <dbReference type="EMBL" id="EFH82286.1"/>
    </source>
</evidence>
<dbReference type="UniPathway" id="UPA00204"/>
<dbReference type="InterPro" id="IPR043138">
    <property type="entry name" value="GGT_lsub"/>
</dbReference>
<dbReference type="Proteomes" id="UP000004508">
    <property type="component" value="Unassembled WGS sequence"/>
</dbReference>
<dbReference type="InterPro" id="IPR052896">
    <property type="entry name" value="GGT-like_enzyme"/>
</dbReference>
<dbReference type="EC" id="3.4.19.13" evidence="6"/>
<dbReference type="InParanoid" id="D6U0E6"/>
<dbReference type="InterPro" id="IPR000101">
    <property type="entry name" value="GGT_peptidase"/>
</dbReference>
<comment type="subunit">
    <text evidence="6">This enzyme consists of two polypeptide chains, which are synthesized in precursor form from a single polypeptide.</text>
</comment>
<evidence type="ECO:0000256" key="3">
    <source>
        <dbReference type="ARBA" id="ARBA00047417"/>
    </source>
</evidence>
<keyword evidence="8" id="KW-1185">Reference proteome</keyword>
<comment type="catalytic activity">
    <reaction evidence="3 6">
        <text>an N-terminal (5-L-glutamyl)-[peptide] + an alpha-amino acid = 5-L-glutamyl amino acid + an N-terminal L-alpha-aminoacyl-[peptide]</text>
        <dbReference type="Rhea" id="RHEA:23904"/>
        <dbReference type="Rhea" id="RHEA-COMP:9780"/>
        <dbReference type="Rhea" id="RHEA-COMP:9795"/>
        <dbReference type="ChEBI" id="CHEBI:77644"/>
        <dbReference type="ChEBI" id="CHEBI:78597"/>
        <dbReference type="ChEBI" id="CHEBI:78599"/>
        <dbReference type="ChEBI" id="CHEBI:78608"/>
        <dbReference type="EC" id="2.3.2.2"/>
    </reaction>
</comment>
<dbReference type="MEROPS" id="T03.025"/>
<dbReference type="PANTHER" id="PTHR43881">
    <property type="entry name" value="GAMMA-GLUTAMYLTRANSPEPTIDASE (AFU_ORTHOLOGUE AFUA_4G13580)"/>
    <property type="match status" value="1"/>
</dbReference>
<dbReference type="Pfam" id="PF01019">
    <property type="entry name" value="G_glu_transpept"/>
    <property type="match status" value="1"/>
</dbReference>
<dbReference type="PRINTS" id="PR01210">
    <property type="entry name" value="GGTRANSPTASE"/>
</dbReference>
<dbReference type="FunCoup" id="D6U0E6">
    <property type="interactions" value="397"/>
</dbReference>
<gene>
    <name evidence="7" type="ORF">Krac_3080</name>
</gene>
<dbReference type="AlphaFoldDB" id="D6U0E6"/>
<keyword evidence="6 7" id="KW-0808">Transferase</keyword>
<dbReference type="PANTHER" id="PTHR43881:SF5">
    <property type="entry name" value="GAMMA-GLUTAMYLTRANSPEPTIDASE"/>
    <property type="match status" value="1"/>
</dbReference>
<keyword evidence="6" id="KW-0865">Zymogen</keyword>
<comment type="catalytic activity">
    <reaction evidence="1 6">
        <text>an S-substituted glutathione + H2O = an S-substituted L-cysteinylglycine + L-glutamate</text>
        <dbReference type="Rhea" id="RHEA:59468"/>
        <dbReference type="ChEBI" id="CHEBI:15377"/>
        <dbReference type="ChEBI" id="CHEBI:29985"/>
        <dbReference type="ChEBI" id="CHEBI:90779"/>
        <dbReference type="ChEBI" id="CHEBI:143103"/>
        <dbReference type="EC" id="3.4.19.13"/>
    </reaction>
</comment>